<evidence type="ECO:0000256" key="2">
    <source>
        <dbReference type="ARBA" id="ARBA00022771"/>
    </source>
</evidence>
<proteinExistence type="predicted"/>
<comment type="caution">
    <text evidence="7">The sequence shown here is derived from an EMBL/GenBank/DDBJ whole genome shotgun (WGS) entry which is preliminary data.</text>
</comment>
<evidence type="ECO:0000313" key="7">
    <source>
        <dbReference type="EMBL" id="KAK5994600.1"/>
    </source>
</evidence>
<feature type="region of interest" description="Disordered" evidence="5">
    <location>
        <begin position="174"/>
        <end position="213"/>
    </location>
</feature>
<dbReference type="PROSITE" id="PS50865">
    <property type="entry name" value="ZF_MYND_2"/>
    <property type="match status" value="1"/>
</dbReference>
<feature type="region of interest" description="Disordered" evidence="5">
    <location>
        <begin position="108"/>
        <end position="131"/>
    </location>
</feature>
<feature type="compositionally biased region" description="Polar residues" evidence="5">
    <location>
        <begin position="174"/>
        <end position="189"/>
    </location>
</feature>
<dbReference type="InterPro" id="IPR027974">
    <property type="entry name" value="DUF4470"/>
</dbReference>
<dbReference type="Proteomes" id="UP001338125">
    <property type="component" value="Unassembled WGS sequence"/>
</dbReference>
<reference evidence="7 8" key="1">
    <citation type="submission" date="2024-01" db="EMBL/GenBank/DDBJ databases">
        <title>Complete genome of Cladobotryum mycophilum ATHUM6906.</title>
        <authorList>
            <person name="Christinaki A.C."/>
            <person name="Myridakis A.I."/>
            <person name="Kouvelis V.N."/>
        </authorList>
    </citation>
    <scope>NUCLEOTIDE SEQUENCE [LARGE SCALE GENOMIC DNA]</scope>
    <source>
        <strain evidence="7 8">ATHUM6906</strain>
    </source>
</reference>
<evidence type="ECO:0000259" key="6">
    <source>
        <dbReference type="PROSITE" id="PS50865"/>
    </source>
</evidence>
<feature type="region of interest" description="Disordered" evidence="5">
    <location>
        <begin position="22"/>
        <end position="60"/>
    </location>
</feature>
<keyword evidence="1" id="KW-0479">Metal-binding</keyword>
<name>A0ABR0SQZ6_9HYPO</name>
<gene>
    <name evidence="7" type="ORF">PT974_05079</name>
</gene>
<dbReference type="Gene3D" id="6.10.140.2220">
    <property type="match status" value="1"/>
</dbReference>
<keyword evidence="8" id="KW-1185">Reference proteome</keyword>
<evidence type="ECO:0000256" key="3">
    <source>
        <dbReference type="ARBA" id="ARBA00022833"/>
    </source>
</evidence>
<dbReference type="Pfam" id="PF01753">
    <property type="entry name" value="zf-MYND"/>
    <property type="match status" value="1"/>
</dbReference>
<dbReference type="Pfam" id="PF14737">
    <property type="entry name" value="DUF4470"/>
    <property type="match status" value="1"/>
</dbReference>
<keyword evidence="3" id="KW-0862">Zinc</keyword>
<dbReference type="InterPro" id="IPR002893">
    <property type="entry name" value="Znf_MYND"/>
</dbReference>
<dbReference type="EMBL" id="JAVFKD010000010">
    <property type="protein sequence ID" value="KAK5994600.1"/>
    <property type="molecule type" value="Genomic_DNA"/>
</dbReference>
<keyword evidence="2 4" id="KW-0863">Zinc-finger</keyword>
<evidence type="ECO:0000313" key="8">
    <source>
        <dbReference type="Proteomes" id="UP001338125"/>
    </source>
</evidence>
<evidence type="ECO:0000256" key="1">
    <source>
        <dbReference type="ARBA" id="ARBA00022723"/>
    </source>
</evidence>
<feature type="domain" description="MYND-type" evidence="6">
    <location>
        <begin position="346"/>
        <end position="389"/>
    </location>
</feature>
<dbReference type="SUPFAM" id="SSF144232">
    <property type="entry name" value="HIT/MYND zinc finger-like"/>
    <property type="match status" value="1"/>
</dbReference>
<feature type="compositionally biased region" description="Polar residues" evidence="5">
    <location>
        <begin position="39"/>
        <end position="60"/>
    </location>
</feature>
<evidence type="ECO:0000256" key="5">
    <source>
        <dbReference type="SAM" id="MobiDB-lite"/>
    </source>
</evidence>
<evidence type="ECO:0000256" key="4">
    <source>
        <dbReference type="PROSITE-ProRule" id="PRU00134"/>
    </source>
</evidence>
<organism evidence="7 8">
    <name type="scientific">Cladobotryum mycophilum</name>
    <dbReference type="NCBI Taxonomy" id="491253"/>
    <lineage>
        <taxon>Eukaryota</taxon>
        <taxon>Fungi</taxon>
        <taxon>Dikarya</taxon>
        <taxon>Ascomycota</taxon>
        <taxon>Pezizomycotina</taxon>
        <taxon>Sordariomycetes</taxon>
        <taxon>Hypocreomycetidae</taxon>
        <taxon>Hypocreales</taxon>
        <taxon>Hypocreaceae</taxon>
        <taxon>Cladobotryum</taxon>
    </lineage>
</organism>
<protein>
    <recommendedName>
        <fullName evidence="6">MYND-type domain-containing protein</fullName>
    </recommendedName>
</protein>
<accession>A0ABR0SQZ6</accession>
<sequence length="598" mass="65660">MPDQDEYPPPVEELETVVDAISTAGSSPKLEPMQEMDRSSSVASSQTLVAPTTPPSRLTTPILQLSPITEMSPMNGKVNFQDTLTILERSYVQELAALDSESAAAATENLSVEDKLPAPEQSPTNGTMVSEDKVPMTSLESAAIIAEPTATSENLQAKDQLLALEQPYTKSSVQASEKSLAIQPTTNTLEPEAAPERLPVEEQPTVPEQPPVNDTIRVDEKIPVNTPEPNLGVSMLIAAMELIEDLLPAPEQTPIEGEVLAENKVPATNSWLETVVSEPESTSENLRIEDQSLVQPPATSILELKVVSAKTESTEMKPNVGSSTSLVLAVKKEPIALPPPLVRPLCAARNQQGRPCAATPRIPCPECMLVAYCGKICQEADWKHHKEVCQLVISHPRMEKSDIEELPSFDEDSFWASYGATDILNLEQNEGAWYDDELSILFPGGRGLRHLIYSVVTMPQTASPKFNVVLCETHPTVFSRTLFVLLLLLDETSDPVLNAEVALHLWYSAKMPRALYEHFRSLVGCAFEKVYADVEATYNKATASDHTRVAADWVNRRGNVRISVDVRRPFWMFAKSALDPPDHCERSQNNPDVGRPKC</sequence>